<dbReference type="Pfam" id="PF01117">
    <property type="entry name" value="Aerolysin"/>
    <property type="match status" value="1"/>
</dbReference>
<comment type="similarity">
    <text evidence="1">Belongs to the aerolysin family.</text>
</comment>
<keyword evidence="7" id="KW-1185">Reference proteome</keyword>
<protein>
    <submittedName>
        <fullName evidence="5 6">Uncharacterized protein</fullName>
    </submittedName>
</protein>
<dbReference type="Gene3D" id="3.40.50.300">
    <property type="entry name" value="P-loop containing nucleotide triphosphate hydrolases"/>
    <property type="match status" value="1"/>
</dbReference>
<evidence type="ECO:0000256" key="2">
    <source>
        <dbReference type="ARBA" id="ARBA00023157"/>
    </source>
</evidence>
<name>J3NWJ8_GAET3</name>
<evidence type="ECO:0000313" key="7">
    <source>
        <dbReference type="Proteomes" id="UP000006039"/>
    </source>
</evidence>
<dbReference type="Gene3D" id="3.30.412.10">
    <property type="entry name" value="Proaerolysin, chain A, domain 2"/>
    <property type="match status" value="1"/>
</dbReference>
<proteinExistence type="inferred from homology"/>
<dbReference type="EnsemblFungi" id="EJT75730">
    <property type="protein sequence ID" value="EJT75730"/>
    <property type="gene ID" value="GGTG_05661"/>
</dbReference>
<reference evidence="6" key="4">
    <citation type="journal article" date="2015" name="G3 (Bethesda)">
        <title>Genome sequences of three phytopathogenic species of the Magnaporthaceae family of fungi.</title>
        <authorList>
            <person name="Okagaki L.H."/>
            <person name="Nunes C.C."/>
            <person name="Sailsbery J."/>
            <person name="Clay B."/>
            <person name="Brown D."/>
            <person name="John T."/>
            <person name="Oh Y."/>
            <person name="Young N."/>
            <person name="Fitzgerald M."/>
            <person name="Haas B.J."/>
            <person name="Zeng Q."/>
            <person name="Young S."/>
            <person name="Adiconis X."/>
            <person name="Fan L."/>
            <person name="Levin J.Z."/>
            <person name="Mitchell T.K."/>
            <person name="Okubara P.A."/>
            <person name="Farman M.L."/>
            <person name="Kohn L.M."/>
            <person name="Birren B."/>
            <person name="Ma L.-J."/>
            <person name="Dean R.A."/>
        </authorList>
    </citation>
    <scope>NUCLEOTIDE SEQUENCE</scope>
    <source>
        <strain evidence="6">R3-111a-1</strain>
    </source>
</reference>
<dbReference type="EMBL" id="GL385397">
    <property type="protein sequence ID" value="EJT75730.1"/>
    <property type="molecule type" value="Genomic_DNA"/>
</dbReference>
<evidence type="ECO:0000256" key="1">
    <source>
        <dbReference type="ARBA" id="ARBA00009831"/>
    </source>
</evidence>
<dbReference type="InterPro" id="IPR027417">
    <property type="entry name" value="P-loop_NTPase"/>
</dbReference>
<dbReference type="STRING" id="644352.J3NWJ8"/>
<evidence type="ECO:0000313" key="5">
    <source>
        <dbReference type="EMBL" id="EJT75730.1"/>
    </source>
</evidence>
<dbReference type="SUPFAM" id="SSF52540">
    <property type="entry name" value="P-loop containing nucleoside triphosphate hydrolases"/>
    <property type="match status" value="1"/>
</dbReference>
<dbReference type="HOGENOM" id="CLU_259766_0_0_1"/>
<dbReference type="AlphaFoldDB" id="J3NWJ8"/>
<evidence type="ECO:0000259" key="3">
    <source>
        <dbReference type="Pfam" id="PF01117"/>
    </source>
</evidence>
<dbReference type="GO" id="GO:0003924">
    <property type="term" value="F:GTPase activity"/>
    <property type="evidence" value="ECO:0007669"/>
    <property type="project" value="InterPro"/>
</dbReference>
<reference evidence="5" key="2">
    <citation type="submission" date="2010-07" db="EMBL/GenBank/DDBJ databases">
        <authorList>
            <consortium name="The Broad Institute Genome Sequencing Platform"/>
            <consortium name="Broad Institute Genome Sequencing Center for Infectious Disease"/>
            <person name="Ma L.-J."/>
            <person name="Dead R."/>
            <person name="Young S."/>
            <person name="Zeng Q."/>
            <person name="Koehrsen M."/>
            <person name="Alvarado L."/>
            <person name="Berlin A."/>
            <person name="Chapman S.B."/>
            <person name="Chen Z."/>
            <person name="Freedman E."/>
            <person name="Gellesch M."/>
            <person name="Goldberg J."/>
            <person name="Griggs A."/>
            <person name="Gujja S."/>
            <person name="Heilman E.R."/>
            <person name="Heiman D."/>
            <person name="Hepburn T."/>
            <person name="Howarth C."/>
            <person name="Jen D."/>
            <person name="Larson L."/>
            <person name="Mehta T."/>
            <person name="Neiman D."/>
            <person name="Pearson M."/>
            <person name="Roberts A."/>
            <person name="Saif S."/>
            <person name="Shea T."/>
            <person name="Shenoy N."/>
            <person name="Sisk P."/>
            <person name="Stolte C."/>
            <person name="Sykes S."/>
            <person name="Walk T."/>
            <person name="White J."/>
            <person name="Yandava C."/>
            <person name="Haas B."/>
            <person name="Nusbaum C."/>
            <person name="Birren B."/>
        </authorList>
    </citation>
    <scope>NUCLEOTIDE SEQUENCE</scope>
    <source>
        <strain evidence="5">R3-111a-1</strain>
    </source>
</reference>
<reference evidence="6" key="5">
    <citation type="submission" date="2018-04" db="UniProtKB">
        <authorList>
            <consortium name="EnsemblFungi"/>
        </authorList>
    </citation>
    <scope>IDENTIFICATION</scope>
    <source>
        <strain evidence="6">R3-111a-1</strain>
    </source>
</reference>
<keyword evidence="2" id="KW-1015">Disulfide bond</keyword>
<dbReference type="Gene3D" id="2.170.15.10">
    <property type="entry name" value="Proaerolysin, chain A, domain 3"/>
    <property type="match status" value="1"/>
</dbReference>
<dbReference type="Pfam" id="PF02263">
    <property type="entry name" value="GBP"/>
    <property type="match status" value="1"/>
</dbReference>
<dbReference type="GO" id="GO:0005525">
    <property type="term" value="F:GTP binding"/>
    <property type="evidence" value="ECO:0007669"/>
    <property type="project" value="InterPro"/>
</dbReference>
<dbReference type="InterPro" id="IPR015894">
    <property type="entry name" value="Guanylate-bd_N"/>
</dbReference>
<dbReference type="RefSeq" id="XP_009221730.1">
    <property type="nucleotide sequence ID" value="XM_009223466.1"/>
</dbReference>
<dbReference type="PANTHER" id="PTHR10751">
    <property type="entry name" value="GUANYLATE BINDING PROTEIN"/>
    <property type="match status" value="1"/>
</dbReference>
<evidence type="ECO:0000313" key="6">
    <source>
        <dbReference type="EnsemblFungi" id="EJT75730"/>
    </source>
</evidence>
<feature type="domain" description="Guanylate-binding protein N-terminal" evidence="4">
    <location>
        <begin position="48"/>
        <end position="269"/>
    </location>
</feature>
<gene>
    <name evidence="6" type="primary">20346119</name>
    <name evidence="5" type="ORF">GGTG_05661</name>
</gene>
<dbReference type="GeneID" id="20346119"/>
<reference evidence="5" key="3">
    <citation type="submission" date="2010-09" db="EMBL/GenBank/DDBJ databases">
        <title>Annotation of Gaeumannomyces graminis var. tritici R3-111a-1.</title>
        <authorList>
            <consortium name="The Broad Institute Genome Sequencing Platform"/>
            <person name="Ma L.-J."/>
            <person name="Dead R."/>
            <person name="Young S.K."/>
            <person name="Zeng Q."/>
            <person name="Gargeya S."/>
            <person name="Fitzgerald M."/>
            <person name="Haas B."/>
            <person name="Abouelleil A."/>
            <person name="Alvarado L."/>
            <person name="Arachchi H.M."/>
            <person name="Berlin A."/>
            <person name="Brown A."/>
            <person name="Chapman S.B."/>
            <person name="Chen Z."/>
            <person name="Dunbar C."/>
            <person name="Freedman E."/>
            <person name="Gearin G."/>
            <person name="Gellesch M."/>
            <person name="Goldberg J."/>
            <person name="Griggs A."/>
            <person name="Gujja S."/>
            <person name="Heiman D."/>
            <person name="Howarth C."/>
            <person name="Larson L."/>
            <person name="Lui A."/>
            <person name="MacDonald P.J.P."/>
            <person name="Mehta T."/>
            <person name="Montmayeur A."/>
            <person name="Murphy C."/>
            <person name="Neiman D."/>
            <person name="Pearson M."/>
            <person name="Priest M."/>
            <person name="Roberts A."/>
            <person name="Saif S."/>
            <person name="Shea T."/>
            <person name="Shenoy N."/>
            <person name="Sisk P."/>
            <person name="Stolte C."/>
            <person name="Sykes S."/>
            <person name="Yandava C."/>
            <person name="Wortman J."/>
            <person name="Nusbaum C."/>
            <person name="Birren B."/>
        </authorList>
    </citation>
    <scope>NUCLEOTIDE SEQUENCE</scope>
    <source>
        <strain evidence="5">R3-111a-1</strain>
    </source>
</reference>
<dbReference type="eggNOG" id="ENOG502R2E7">
    <property type="taxonomic scope" value="Eukaryota"/>
</dbReference>
<sequence length="1241" mass="134780">MAGIGVLPAAHLAALGDDASVSMGWIEMVMPKDDQGEAVSNAYAMRVVEEPANKFVRMIKEPLNLISVMGPARSGKSTLMNLLAGCTTTELFATYPGMETFTKGVYVPTRVVTLPQFSSLEGEPVVEAANSAIKVSFVDTEGQGAVGDVYDMNLFSPALVTSRVVIYNRTGGLLTEEILGQLGMMTQAAKRLQTADAAAAAKGPIFGHLFIIFNQFRLNVNDTADSLRDKLMAEEKNPDAVGTTRNNIRKLLASTFESIKVCILPDRLKSDARDALSDGTKKFLLLSDFEPKYLEYFKVLRNALSRALVTPRELTKGTPLTGGAIADFMPSFADAINKQEPLNLPSIFEAAQNEAVNKAQVEFTNSLTASVASRLQDEAKPTQMLSSFFDTDVSILLTQLAKTLSYMPPDVIQKAQGQASQSAEPTRKNLLDTNLSRVRALLASALTAAIKSIPAQIQAAFPADNVRASPTDIDSRLGAISTKLAAELKAKGDTFDPSCLPDKYADAIRQAVDIQRTSINERAGTAWAVWAADVNKSLMTTLLGGLAGLTTTTKVGESKVYTKKAAALVDTAKADFTRRLDAEYAWADRDAQKLQFTAAAEAAAKMQQALWEANDDEVRGALAALASRLQASYQIQLQDSLQPKIEPPSYSAITDPSPIRARLAEFCTTNKVSDTVTSDALFQFDSFVSGKKADFNNVYSKACSDYSNDLDKALSMQVPLVIDVYNRGLDSIDLELTSASTTRASIETKCNAVGTEAANSFKVVISGYNTIPGGAVSKPIVDTRTLQLTNSLAEGKAAKLSKYDEVVSVWNKALLTSIVVPIVDSALANKFANEVALAREVDAREADYMNRKRGDGDDARQKWKIFKTTTYLALVETVRRFDAYNIPGLEANLAATKEIQEKVISRITAPCATIASCLGMSWIGGGYDFYGGNPSALLPPQDLGLPQADPQKGQPGQNMRMFRMNNQGEPPSDGYRRDERTNLEFYEWAVEISDIIWGKPIVTDIKPVKVDTTEYGAQSTPLEVTVGTVSTETSTITDSQTWGISAGVEVGYKSGVKDVWEANVKGTFNAKFDSTHSSQVATTFTTSTSAKLVLPPNRISCINQLIFNQRTSLSYTAKVRVVPRLRFQNGFTAWGGGGNYRDNPNTNARKSGMGAGERRTDRLDFRRCDEIREDARANADPWEWQLCMERNPDLTSALDTLASGTPFEVYVKGKWEGITGKYAVTTVTPKSTTLTLLPMDM</sequence>
<dbReference type="Proteomes" id="UP000006039">
    <property type="component" value="Unassembled WGS sequence"/>
</dbReference>
<dbReference type="SUPFAM" id="SSF56973">
    <property type="entry name" value="Aerolisin/ETX pore-forming domain"/>
    <property type="match status" value="1"/>
</dbReference>
<feature type="domain" description="Aerolysin-like C-terminal" evidence="3">
    <location>
        <begin position="963"/>
        <end position="1221"/>
    </location>
</feature>
<dbReference type="InterPro" id="IPR055267">
    <property type="entry name" value="Aerolysin-like_C"/>
</dbReference>
<organism evidence="5">
    <name type="scientific">Gaeumannomyces tritici (strain R3-111a-1)</name>
    <name type="common">Wheat and barley take-all root rot fungus</name>
    <name type="synonym">Gaeumannomyces graminis var. tritici</name>
    <dbReference type="NCBI Taxonomy" id="644352"/>
    <lineage>
        <taxon>Eukaryota</taxon>
        <taxon>Fungi</taxon>
        <taxon>Dikarya</taxon>
        <taxon>Ascomycota</taxon>
        <taxon>Pezizomycotina</taxon>
        <taxon>Sordariomycetes</taxon>
        <taxon>Sordariomycetidae</taxon>
        <taxon>Magnaporthales</taxon>
        <taxon>Magnaporthaceae</taxon>
        <taxon>Gaeumannomyces</taxon>
    </lineage>
</organism>
<dbReference type="VEuPathDB" id="FungiDB:GGTG_05661"/>
<reference evidence="7" key="1">
    <citation type="submission" date="2010-07" db="EMBL/GenBank/DDBJ databases">
        <title>The genome sequence of Gaeumannomyces graminis var. tritici strain R3-111a-1.</title>
        <authorList>
            <consortium name="The Broad Institute Genome Sequencing Platform"/>
            <person name="Ma L.-J."/>
            <person name="Dead R."/>
            <person name="Young S."/>
            <person name="Zeng Q."/>
            <person name="Koehrsen M."/>
            <person name="Alvarado L."/>
            <person name="Berlin A."/>
            <person name="Chapman S.B."/>
            <person name="Chen Z."/>
            <person name="Freedman E."/>
            <person name="Gellesch M."/>
            <person name="Goldberg J."/>
            <person name="Griggs A."/>
            <person name="Gujja S."/>
            <person name="Heilman E.R."/>
            <person name="Heiman D."/>
            <person name="Hepburn T."/>
            <person name="Howarth C."/>
            <person name="Jen D."/>
            <person name="Larson L."/>
            <person name="Mehta T."/>
            <person name="Neiman D."/>
            <person name="Pearson M."/>
            <person name="Roberts A."/>
            <person name="Saif S."/>
            <person name="Shea T."/>
            <person name="Shenoy N."/>
            <person name="Sisk P."/>
            <person name="Stolte C."/>
            <person name="Sykes S."/>
            <person name="Walk T."/>
            <person name="White J."/>
            <person name="Yandava C."/>
            <person name="Haas B."/>
            <person name="Nusbaum C."/>
            <person name="Birren B."/>
        </authorList>
    </citation>
    <scope>NUCLEOTIDE SEQUENCE [LARGE SCALE GENOMIC DNA]</scope>
    <source>
        <strain evidence="7">R3-111a-1</strain>
    </source>
</reference>
<accession>J3NWJ8</accession>
<dbReference type="OrthoDB" id="2135133at2759"/>
<evidence type="ECO:0000259" key="4">
    <source>
        <dbReference type="Pfam" id="PF02263"/>
    </source>
</evidence>